<feature type="transmembrane region" description="Helical" evidence="2">
    <location>
        <begin position="109"/>
        <end position="130"/>
    </location>
</feature>
<reference evidence="3 4" key="1">
    <citation type="submission" date="2019-08" db="EMBL/GenBank/DDBJ databases">
        <title>Carotenoids and Carotenoid Binding Proteins in the Halophilic Cyanobacterium Euhalothece sp. ZM00.</title>
        <authorList>
            <person name="Cho S.M."/>
            <person name="Song J.Y."/>
            <person name="Park Y.-I."/>
        </authorList>
    </citation>
    <scope>NUCLEOTIDE SEQUENCE [LARGE SCALE GENOMIC DNA]</scope>
    <source>
        <strain evidence="3 4">Z-M001</strain>
    </source>
</reference>
<keyword evidence="4" id="KW-1185">Reference proteome</keyword>
<dbReference type="RefSeq" id="WP_146295332.1">
    <property type="nucleotide sequence ID" value="NZ_CP042326.1"/>
</dbReference>
<gene>
    <name evidence="3" type="ORF">FRE64_07155</name>
</gene>
<dbReference type="KEGG" id="enn:FRE64_07155"/>
<evidence type="ECO:0000313" key="4">
    <source>
        <dbReference type="Proteomes" id="UP000318453"/>
    </source>
</evidence>
<feature type="compositionally biased region" description="Basic and acidic residues" evidence="1">
    <location>
        <begin position="53"/>
        <end position="62"/>
    </location>
</feature>
<dbReference type="OrthoDB" id="9849427at2"/>
<dbReference type="EMBL" id="CP042326">
    <property type="protein sequence ID" value="QDZ39735.1"/>
    <property type="molecule type" value="Genomic_DNA"/>
</dbReference>
<sequence>MSQNSSRRQKAAKWAGKASLFVANQYLKPKQQQGKTSPETEEKLAQTASETPQEIKEKPDQKSRRRKVGKWGKQASLFAAKEYLRRNDQQVSEQKKPTLLETFLEIIKVSVYAICAIALSILLLTLRFGYGVR</sequence>
<evidence type="ECO:0000256" key="1">
    <source>
        <dbReference type="SAM" id="MobiDB-lite"/>
    </source>
</evidence>
<name>A0A5B8NNB2_9CHRO</name>
<evidence type="ECO:0000256" key="2">
    <source>
        <dbReference type="SAM" id="Phobius"/>
    </source>
</evidence>
<proteinExistence type="predicted"/>
<organism evidence="3 4">
    <name type="scientific">Euhalothece natronophila Z-M001</name>
    <dbReference type="NCBI Taxonomy" id="522448"/>
    <lineage>
        <taxon>Bacteria</taxon>
        <taxon>Bacillati</taxon>
        <taxon>Cyanobacteriota</taxon>
        <taxon>Cyanophyceae</taxon>
        <taxon>Oscillatoriophycideae</taxon>
        <taxon>Chroococcales</taxon>
        <taxon>Halothecacae</taxon>
        <taxon>Halothece cluster</taxon>
        <taxon>Euhalothece</taxon>
    </lineage>
</organism>
<dbReference type="AlphaFoldDB" id="A0A5B8NNB2"/>
<protein>
    <submittedName>
        <fullName evidence="3">Uncharacterized protein</fullName>
    </submittedName>
</protein>
<accession>A0A5B8NNB2</accession>
<evidence type="ECO:0000313" key="3">
    <source>
        <dbReference type="EMBL" id="QDZ39735.1"/>
    </source>
</evidence>
<keyword evidence="2" id="KW-1133">Transmembrane helix</keyword>
<keyword evidence="2" id="KW-0812">Transmembrane</keyword>
<keyword evidence="2" id="KW-0472">Membrane</keyword>
<dbReference type="Proteomes" id="UP000318453">
    <property type="component" value="Chromosome"/>
</dbReference>
<feature type="region of interest" description="Disordered" evidence="1">
    <location>
        <begin position="28"/>
        <end position="70"/>
    </location>
</feature>